<evidence type="ECO:0000256" key="3">
    <source>
        <dbReference type="ARBA" id="ARBA00023319"/>
    </source>
</evidence>
<keyword evidence="1 6" id="KW-0732">Signal</keyword>
<evidence type="ECO:0000256" key="5">
    <source>
        <dbReference type="SAM" id="Phobius"/>
    </source>
</evidence>
<keyword evidence="5" id="KW-1133">Transmembrane helix</keyword>
<gene>
    <name evidence="8" type="ORF">GDO81_014494</name>
</gene>
<dbReference type="InterPro" id="IPR003598">
    <property type="entry name" value="Ig_sub2"/>
</dbReference>
<sequence>MWILVISVLFGPTVDGTSAEADIQLIPKYPTFNGSITMNVTGISENILTFSWFKGPRTSVSFRILSYSLGYSPPLTPGILYSPRITAYDNGSLQIKDLKMTDAGEYIVRIYTMSSLTMDISANLNVYETVRKPIIASSHCPVQEGDLFVLVCVTSNAEKITWSRQNKSFPMDATISADSSTVTFHHIKHGDAGGYQCEAENLVSKESSDIFNVLYITGPSSSGLNPTVIAAIVCGTLLAIALIGCGSYLLYQRHILPLREAQKNPCRSDKTDGVNKKDISNKIDGPVWTCGMWKTFP</sequence>
<proteinExistence type="inferred from homology"/>
<feature type="signal peptide" evidence="6">
    <location>
        <begin position="1"/>
        <end position="19"/>
    </location>
</feature>
<evidence type="ECO:0000256" key="1">
    <source>
        <dbReference type="ARBA" id="ARBA00022729"/>
    </source>
</evidence>
<keyword evidence="2" id="KW-0325">Glycoprotein</keyword>
<dbReference type="InterPro" id="IPR050831">
    <property type="entry name" value="CEA_cell_adhesion"/>
</dbReference>
<dbReference type="Gene3D" id="2.60.40.10">
    <property type="entry name" value="Immunoglobulins"/>
    <property type="match status" value="2"/>
</dbReference>
<dbReference type="InterPro" id="IPR036179">
    <property type="entry name" value="Ig-like_dom_sf"/>
</dbReference>
<evidence type="ECO:0000256" key="6">
    <source>
        <dbReference type="SAM" id="SignalP"/>
    </source>
</evidence>
<dbReference type="PANTHER" id="PTHR44427:SF1">
    <property type="entry name" value="CARCINOEMBRYONIC ANTIGEN-RELATED CELL ADHESION MOLECULE 1"/>
    <property type="match status" value="1"/>
</dbReference>
<dbReference type="SMART" id="SM00408">
    <property type="entry name" value="IGc2"/>
    <property type="match status" value="1"/>
</dbReference>
<comment type="similarity">
    <text evidence="4">Belongs to the immunoglobulin superfamily. CEA family.</text>
</comment>
<feature type="chain" id="PRO_5043339009" description="Ig-like domain-containing protein" evidence="6">
    <location>
        <begin position="20"/>
        <end position="297"/>
    </location>
</feature>
<dbReference type="PANTHER" id="PTHR44427">
    <property type="entry name" value="CARCINOEMBRYONIC ANTIGEN-RELATED CELL ADHESION MOLECULE 19"/>
    <property type="match status" value="1"/>
</dbReference>
<comment type="caution">
    <text evidence="8">The sequence shown here is derived from an EMBL/GenBank/DDBJ whole genome shotgun (WGS) entry which is preliminary data.</text>
</comment>
<dbReference type="InterPro" id="IPR013106">
    <property type="entry name" value="Ig_V-set"/>
</dbReference>
<evidence type="ECO:0000256" key="2">
    <source>
        <dbReference type="ARBA" id="ARBA00023180"/>
    </source>
</evidence>
<keyword evidence="3" id="KW-0393">Immunoglobulin domain</keyword>
<dbReference type="Pfam" id="PF07686">
    <property type="entry name" value="V-set"/>
    <property type="match status" value="1"/>
</dbReference>
<dbReference type="Proteomes" id="UP000824782">
    <property type="component" value="Unassembled WGS sequence"/>
</dbReference>
<dbReference type="PROSITE" id="PS50835">
    <property type="entry name" value="IG_LIKE"/>
    <property type="match status" value="1"/>
</dbReference>
<organism evidence="8 9">
    <name type="scientific">Engystomops pustulosus</name>
    <name type="common">Tungara frog</name>
    <name type="synonym">Physalaemus pustulosus</name>
    <dbReference type="NCBI Taxonomy" id="76066"/>
    <lineage>
        <taxon>Eukaryota</taxon>
        <taxon>Metazoa</taxon>
        <taxon>Chordata</taxon>
        <taxon>Craniata</taxon>
        <taxon>Vertebrata</taxon>
        <taxon>Euteleostomi</taxon>
        <taxon>Amphibia</taxon>
        <taxon>Batrachia</taxon>
        <taxon>Anura</taxon>
        <taxon>Neobatrachia</taxon>
        <taxon>Hyloidea</taxon>
        <taxon>Leptodactylidae</taxon>
        <taxon>Leiuperinae</taxon>
        <taxon>Engystomops</taxon>
    </lineage>
</organism>
<dbReference type="InterPro" id="IPR007110">
    <property type="entry name" value="Ig-like_dom"/>
</dbReference>
<evidence type="ECO:0000313" key="9">
    <source>
        <dbReference type="Proteomes" id="UP000824782"/>
    </source>
</evidence>
<dbReference type="AlphaFoldDB" id="A0AAV7BAM5"/>
<evidence type="ECO:0000256" key="4">
    <source>
        <dbReference type="ARBA" id="ARBA00038222"/>
    </source>
</evidence>
<protein>
    <recommendedName>
        <fullName evidence="7">Ig-like domain-containing protein</fullName>
    </recommendedName>
</protein>
<keyword evidence="5" id="KW-0472">Membrane</keyword>
<evidence type="ECO:0000313" key="8">
    <source>
        <dbReference type="EMBL" id="KAG8569635.1"/>
    </source>
</evidence>
<dbReference type="SUPFAM" id="SSF48726">
    <property type="entry name" value="Immunoglobulin"/>
    <property type="match status" value="2"/>
</dbReference>
<dbReference type="Pfam" id="PF13927">
    <property type="entry name" value="Ig_3"/>
    <property type="match status" value="1"/>
</dbReference>
<accession>A0AAV7BAM5</accession>
<dbReference type="EMBL" id="WNYA01000006">
    <property type="protein sequence ID" value="KAG8569635.1"/>
    <property type="molecule type" value="Genomic_DNA"/>
</dbReference>
<name>A0AAV7BAM5_ENGPU</name>
<keyword evidence="9" id="KW-1185">Reference proteome</keyword>
<dbReference type="SMART" id="SM00409">
    <property type="entry name" value="IG"/>
    <property type="match status" value="2"/>
</dbReference>
<dbReference type="InterPro" id="IPR013783">
    <property type="entry name" value="Ig-like_fold"/>
</dbReference>
<dbReference type="InterPro" id="IPR003599">
    <property type="entry name" value="Ig_sub"/>
</dbReference>
<evidence type="ECO:0000259" key="7">
    <source>
        <dbReference type="PROSITE" id="PS50835"/>
    </source>
</evidence>
<feature type="transmembrane region" description="Helical" evidence="5">
    <location>
        <begin position="228"/>
        <end position="251"/>
    </location>
</feature>
<feature type="domain" description="Ig-like" evidence="7">
    <location>
        <begin position="133"/>
        <end position="208"/>
    </location>
</feature>
<keyword evidence="5" id="KW-0812">Transmembrane</keyword>
<reference evidence="8" key="1">
    <citation type="thesis" date="2020" institute="ProQuest LLC" country="789 East Eisenhower Parkway, Ann Arbor, MI, USA">
        <title>Comparative Genomics and Chromosome Evolution.</title>
        <authorList>
            <person name="Mudd A.B."/>
        </authorList>
    </citation>
    <scope>NUCLEOTIDE SEQUENCE</scope>
    <source>
        <strain evidence="8">237g6f4</strain>
        <tissue evidence="8">Blood</tissue>
    </source>
</reference>